<evidence type="ECO:0000256" key="6">
    <source>
        <dbReference type="ARBA" id="ARBA00029995"/>
    </source>
</evidence>
<sequence length="148" mass="16538">AVEIAGLRLSQAECSVLRNDIAEASAASSISGSRRNARSDSDSQGLLMLDSVSLAALGRHFDRQMQHIQQRLEYLMEQSTVVTMHVSDRAGNLTENNDLEIAKYHDIMKQIDELELDFDRIAHIRDLVRDFRRRARAGGRGSSRSRGG</sequence>
<feature type="non-terminal residue" evidence="7">
    <location>
        <position position="148"/>
    </location>
</feature>
<dbReference type="PANTHER" id="PTHR39145">
    <property type="entry name" value="BIOGENESIS OF LYSOSOME-RELATED ORGANELLES COMPLEX 1 SUBUNIT CNL1"/>
    <property type="match status" value="1"/>
</dbReference>
<evidence type="ECO:0000256" key="1">
    <source>
        <dbReference type="ARBA" id="ARBA00003807"/>
    </source>
</evidence>
<comment type="function">
    <text evidence="1">Component of the biogenesis of lysosome-related organelles complex-1 (BLOC-1), a complex that is involved in endosomal cargo sorting.</text>
</comment>
<dbReference type="Proteomes" id="UP001275084">
    <property type="component" value="Unassembled WGS sequence"/>
</dbReference>
<comment type="caution">
    <text evidence="7">The sequence shown here is derived from an EMBL/GenBank/DDBJ whole genome shotgun (WGS) entry which is preliminary data.</text>
</comment>
<evidence type="ECO:0000256" key="3">
    <source>
        <dbReference type="ARBA" id="ARBA00007289"/>
    </source>
</evidence>
<protein>
    <recommendedName>
        <fullName evidence="4">Biogenesis of lysosome-related organelles complex 1 subunit CNL1</fullName>
    </recommendedName>
    <alternativeName>
        <fullName evidence="6">CNO-like protein 1</fullName>
    </alternativeName>
</protein>
<evidence type="ECO:0000313" key="7">
    <source>
        <dbReference type="EMBL" id="KAK3364568.1"/>
    </source>
</evidence>
<feature type="non-terminal residue" evidence="7">
    <location>
        <position position="1"/>
    </location>
</feature>
<reference evidence="7" key="1">
    <citation type="journal article" date="2023" name="Mol. Phylogenet. Evol.">
        <title>Genome-scale phylogeny and comparative genomics of the fungal order Sordariales.</title>
        <authorList>
            <person name="Hensen N."/>
            <person name="Bonometti L."/>
            <person name="Westerberg I."/>
            <person name="Brannstrom I.O."/>
            <person name="Guillou S."/>
            <person name="Cros-Aarteil S."/>
            <person name="Calhoun S."/>
            <person name="Haridas S."/>
            <person name="Kuo A."/>
            <person name="Mondo S."/>
            <person name="Pangilinan J."/>
            <person name="Riley R."/>
            <person name="LaButti K."/>
            <person name="Andreopoulos B."/>
            <person name="Lipzen A."/>
            <person name="Chen C."/>
            <person name="Yan M."/>
            <person name="Daum C."/>
            <person name="Ng V."/>
            <person name="Clum A."/>
            <person name="Steindorff A."/>
            <person name="Ohm R.A."/>
            <person name="Martin F."/>
            <person name="Silar P."/>
            <person name="Natvig D.O."/>
            <person name="Lalanne C."/>
            <person name="Gautier V."/>
            <person name="Ament-Velasquez S.L."/>
            <person name="Kruys A."/>
            <person name="Hutchinson M.I."/>
            <person name="Powell A.J."/>
            <person name="Barry K."/>
            <person name="Miller A.N."/>
            <person name="Grigoriev I.V."/>
            <person name="Debuchy R."/>
            <person name="Gladieux P."/>
            <person name="Hiltunen Thoren M."/>
            <person name="Johannesson H."/>
        </authorList>
    </citation>
    <scope>NUCLEOTIDE SEQUENCE</scope>
    <source>
        <strain evidence="7">CBS 955.72</strain>
    </source>
</reference>
<organism evidence="7 8">
    <name type="scientific">Lasiosphaeria hispida</name>
    <dbReference type="NCBI Taxonomy" id="260671"/>
    <lineage>
        <taxon>Eukaryota</taxon>
        <taxon>Fungi</taxon>
        <taxon>Dikarya</taxon>
        <taxon>Ascomycota</taxon>
        <taxon>Pezizomycotina</taxon>
        <taxon>Sordariomycetes</taxon>
        <taxon>Sordariomycetidae</taxon>
        <taxon>Sordariales</taxon>
        <taxon>Lasiosphaeriaceae</taxon>
        <taxon>Lasiosphaeria</taxon>
    </lineage>
</organism>
<comment type="subcellular location">
    <subcellularLocation>
        <location evidence="2">Cytoplasm</location>
    </subcellularLocation>
</comment>
<dbReference type="GO" id="GO:0005737">
    <property type="term" value="C:cytoplasm"/>
    <property type="evidence" value="ECO:0007669"/>
    <property type="project" value="UniProtKB-SubCell"/>
</dbReference>
<gene>
    <name evidence="7" type="ORF">B0T25DRAFT_426110</name>
</gene>
<evidence type="ECO:0000313" key="8">
    <source>
        <dbReference type="Proteomes" id="UP001275084"/>
    </source>
</evidence>
<dbReference type="PANTHER" id="PTHR39145:SF1">
    <property type="entry name" value="BIOGENESIS OF LYSOSOME-RELATED ORGANELLES COMPLEX 1 SUBUNIT CNL1"/>
    <property type="match status" value="1"/>
</dbReference>
<dbReference type="InterPro" id="IPR034455">
    <property type="entry name" value="CNL1"/>
</dbReference>
<keyword evidence="8" id="KW-1185">Reference proteome</keyword>
<proteinExistence type="inferred from homology"/>
<evidence type="ECO:0000256" key="2">
    <source>
        <dbReference type="ARBA" id="ARBA00004496"/>
    </source>
</evidence>
<reference evidence="7" key="2">
    <citation type="submission" date="2023-06" db="EMBL/GenBank/DDBJ databases">
        <authorList>
            <consortium name="Lawrence Berkeley National Laboratory"/>
            <person name="Haridas S."/>
            <person name="Hensen N."/>
            <person name="Bonometti L."/>
            <person name="Westerberg I."/>
            <person name="Brannstrom I.O."/>
            <person name="Guillou S."/>
            <person name="Cros-Aarteil S."/>
            <person name="Calhoun S."/>
            <person name="Kuo A."/>
            <person name="Mondo S."/>
            <person name="Pangilinan J."/>
            <person name="Riley R."/>
            <person name="Labutti K."/>
            <person name="Andreopoulos B."/>
            <person name="Lipzen A."/>
            <person name="Chen C."/>
            <person name="Yanf M."/>
            <person name="Daum C."/>
            <person name="Ng V."/>
            <person name="Clum A."/>
            <person name="Steindorff A."/>
            <person name="Ohm R."/>
            <person name="Martin F."/>
            <person name="Silar P."/>
            <person name="Natvig D."/>
            <person name="Lalanne C."/>
            <person name="Gautier V."/>
            <person name="Ament-Velasquez S.L."/>
            <person name="Kruys A."/>
            <person name="Hutchinson M.I."/>
            <person name="Powell A.J."/>
            <person name="Barry K."/>
            <person name="Miller A.N."/>
            <person name="Grigoriev I.V."/>
            <person name="Debuchy R."/>
            <person name="Gladieux P."/>
            <person name="Thoren M.H."/>
            <person name="Johannesson H."/>
        </authorList>
    </citation>
    <scope>NUCLEOTIDE SEQUENCE</scope>
    <source>
        <strain evidence="7">CBS 955.72</strain>
    </source>
</reference>
<keyword evidence="5" id="KW-0963">Cytoplasm</keyword>
<dbReference type="EMBL" id="JAUIQD010000001">
    <property type="protein sequence ID" value="KAK3364568.1"/>
    <property type="molecule type" value="Genomic_DNA"/>
</dbReference>
<comment type="similarity">
    <text evidence="3">Belongs to the BLOC1S4 family.</text>
</comment>
<evidence type="ECO:0000256" key="4">
    <source>
        <dbReference type="ARBA" id="ARBA00014971"/>
    </source>
</evidence>
<evidence type="ECO:0000256" key="5">
    <source>
        <dbReference type="ARBA" id="ARBA00022490"/>
    </source>
</evidence>
<dbReference type="GO" id="GO:0007032">
    <property type="term" value="P:endosome organization"/>
    <property type="evidence" value="ECO:0007669"/>
    <property type="project" value="TreeGrafter"/>
</dbReference>
<dbReference type="GO" id="GO:0031083">
    <property type="term" value="C:BLOC-1 complex"/>
    <property type="evidence" value="ECO:0007669"/>
    <property type="project" value="InterPro"/>
</dbReference>
<name>A0AAJ0HXD0_9PEZI</name>
<accession>A0AAJ0HXD0</accession>
<dbReference type="AlphaFoldDB" id="A0AAJ0HXD0"/>